<dbReference type="RefSeq" id="WP_083155542.1">
    <property type="nucleotide sequence ID" value="NZ_AP022560.1"/>
</dbReference>
<evidence type="ECO:0000256" key="1">
    <source>
        <dbReference type="ARBA" id="ARBA00004328"/>
    </source>
</evidence>
<evidence type="ECO:0000313" key="3">
    <source>
        <dbReference type="EMBL" id="BBX01858.1"/>
    </source>
</evidence>
<dbReference type="EMBL" id="AP022560">
    <property type="protein sequence ID" value="BBX01858.1"/>
    <property type="molecule type" value="Genomic_DNA"/>
</dbReference>
<keyword evidence="4" id="KW-1185">Reference proteome</keyword>
<dbReference type="Pfam" id="PF05065">
    <property type="entry name" value="Phage_capsid"/>
    <property type="match status" value="1"/>
</dbReference>
<organism evidence="3 4">
    <name type="scientific">Mycolicibacterium moriokaense</name>
    <dbReference type="NCBI Taxonomy" id="39691"/>
    <lineage>
        <taxon>Bacteria</taxon>
        <taxon>Bacillati</taxon>
        <taxon>Actinomycetota</taxon>
        <taxon>Actinomycetes</taxon>
        <taxon>Mycobacteriales</taxon>
        <taxon>Mycobacteriaceae</taxon>
        <taxon>Mycolicibacterium</taxon>
    </lineage>
</organism>
<gene>
    <name evidence="3" type="ORF">MMOR_27940</name>
</gene>
<dbReference type="AlphaFoldDB" id="A0AAD1HAI3"/>
<feature type="domain" description="Phage capsid-like C-terminal" evidence="2">
    <location>
        <begin position="107"/>
        <end position="389"/>
    </location>
</feature>
<dbReference type="InterPro" id="IPR054612">
    <property type="entry name" value="Phage_capsid-like_C"/>
</dbReference>
<protein>
    <submittedName>
        <fullName evidence="3">Phage capsid protein</fullName>
    </submittedName>
</protein>
<sequence length="393" mass="42256">MKTIEELLTEQRTLVDSAEGRNFTDEEAQRYEALEAELKATQRSEEIRKRQAAYEAPNGTIQAAVHVAPAKSDDTLERAFDHYVRTGKENADLQELRAQSVGTPSAGGYTVPETFLNKLIDVRKTFGGIQSVAEVLETETGEPIRYPTLNDTANTGVQVDELTAPNSGGADLVFGEVTLGAYRFVAPGASNNPLRVSRELLQDSAIDIQALIARKLGERIERKLAAEFATGVGTTAPLGIITGGTALTNTTLTYDKLVDASHSVDAAYRQGAVWIISDTTLAAIEKLKDLDDRPLLNAHNDGIAVARTNRTLLGYPVVVDNAIANYAATGSVKWGVFGNVMEGMVIRRVRGAELIANPYTAANDGAVEFTLHVRADATVQNTAAFRVLQAPAS</sequence>
<evidence type="ECO:0000259" key="2">
    <source>
        <dbReference type="Pfam" id="PF05065"/>
    </source>
</evidence>
<reference evidence="3 4" key="1">
    <citation type="journal article" date="2019" name="Emerg. Microbes Infect.">
        <title>Comprehensive subspecies identification of 175 nontuberculous mycobacteria species based on 7547 genomic profiles.</title>
        <authorList>
            <person name="Matsumoto Y."/>
            <person name="Kinjo T."/>
            <person name="Motooka D."/>
            <person name="Nabeya D."/>
            <person name="Jung N."/>
            <person name="Uechi K."/>
            <person name="Horii T."/>
            <person name="Iida T."/>
            <person name="Fujita J."/>
            <person name="Nakamura S."/>
        </authorList>
    </citation>
    <scope>NUCLEOTIDE SEQUENCE [LARGE SCALE GENOMIC DNA]</scope>
    <source>
        <strain evidence="3 4">JCM 6375</strain>
    </source>
</reference>
<evidence type="ECO:0000313" key="4">
    <source>
        <dbReference type="Proteomes" id="UP000466681"/>
    </source>
</evidence>
<name>A0AAD1HAI3_9MYCO</name>
<comment type="subcellular location">
    <subcellularLocation>
        <location evidence="1">Virion</location>
    </subcellularLocation>
</comment>
<dbReference type="KEGG" id="mmor:MMOR_27940"/>
<accession>A0AAD1HAI3</accession>
<proteinExistence type="predicted"/>
<dbReference type="SUPFAM" id="SSF56563">
    <property type="entry name" value="Major capsid protein gp5"/>
    <property type="match status" value="1"/>
</dbReference>
<dbReference type="NCBIfam" id="TIGR01554">
    <property type="entry name" value="major_cap_HK97"/>
    <property type="match status" value="1"/>
</dbReference>
<dbReference type="Proteomes" id="UP000466681">
    <property type="component" value="Chromosome"/>
</dbReference>
<dbReference type="InterPro" id="IPR024455">
    <property type="entry name" value="Phage_capsid"/>
</dbReference>
<dbReference type="Gene3D" id="3.30.2320.10">
    <property type="entry name" value="hypothetical protein PF0899 domain"/>
    <property type="match status" value="1"/>
</dbReference>